<feature type="domain" description="Acyl-CoA dehydrogenase/oxidase C-terminal" evidence="6">
    <location>
        <begin position="223"/>
        <end position="345"/>
    </location>
</feature>
<keyword evidence="4" id="KW-0274">FAD</keyword>
<name>A0A501XEH8_9SPHN</name>
<dbReference type="PANTHER" id="PTHR43884:SF20">
    <property type="entry name" value="ACYL-COA DEHYDROGENASE FADE28"/>
    <property type="match status" value="1"/>
</dbReference>
<dbReference type="Gene3D" id="1.10.540.10">
    <property type="entry name" value="Acyl-CoA dehydrogenase/oxidase, N-terminal domain"/>
    <property type="match status" value="1"/>
</dbReference>
<dbReference type="InterPro" id="IPR036250">
    <property type="entry name" value="AcylCo_DH-like_C"/>
</dbReference>
<comment type="cofactor">
    <cofactor evidence="1">
        <name>FAD</name>
        <dbReference type="ChEBI" id="CHEBI:57692"/>
    </cofactor>
</comment>
<protein>
    <submittedName>
        <fullName evidence="8">Acyl-CoA dehydrogenase</fullName>
    </submittedName>
</protein>
<dbReference type="InterPro" id="IPR037069">
    <property type="entry name" value="AcylCoA_DH/ox_N_sf"/>
</dbReference>
<accession>A0A501XEH8</accession>
<feature type="domain" description="Acyl-CoA dehydrogenase/oxidase N-terminal" evidence="7">
    <location>
        <begin position="6"/>
        <end position="117"/>
    </location>
</feature>
<dbReference type="SUPFAM" id="SSF56645">
    <property type="entry name" value="Acyl-CoA dehydrogenase NM domain-like"/>
    <property type="match status" value="1"/>
</dbReference>
<dbReference type="AlphaFoldDB" id="A0A501XEH8"/>
<dbReference type="Proteomes" id="UP000319897">
    <property type="component" value="Unassembled WGS sequence"/>
</dbReference>
<dbReference type="GO" id="GO:0050660">
    <property type="term" value="F:flavin adenine dinucleotide binding"/>
    <property type="evidence" value="ECO:0007669"/>
    <property type="project" value="InterPro"/>
</dbReference>
<evidence type="ECO:0000313" key="9">
    <source>
        <dbReference type="Proteomes" id="UP000319897"/>
    </source>
</evidence>
<evidence type="ECO:0000256" key="4">
    <source>
        <dbReference type="ARBA" id="ARBA00022827"/>
    </source>
</evidence>
<dbReference type="Gene3D" id="1.20.140.10">
    <property type="entry name" value="Butyryl-CoA Dehydrogenase, subunit A, domain 3"/>
    <property type="match status" value="1"/>
</dbReference>
<dbReference type="InterPro" id="IPR009100">
    <property type="entry name" value="AcylCoA_DH/oxidase_NM_dom_sf"/>
</dbReference>
<sequence length="364" mass="38533">MNFDLSDDAKTLKEAARKFLDARAGPSAARKVMDSGQTHDAKLWAEVVEQGWPAARVPEAHGGLGLGADEACVLAEEIGRSLAPVPLMSTLSAIEALLIAGSAAQQAEWLPKLASGEAVGVIAWAEGPNSPLQTPATKLEGGKLSGRKSPVIDGLVATVAIVTIATPDGPAMAIASLEGVTREKQDTLDLVRPSATLSFAGTPAEGLGTAADWVKLTERLAVLSAWEALGTADAARDMTVAYAKDRVAFGQRIGRYQGVKHKLADMFIKAELARAHALHGCWAWEADAPELAQAASAARVASLDALAFTAEESVQLHGGIGFTWEQDCQFYYRRNRLLAALIGSRAHWSDRLVRALEQRNRAAA</sequence>
<evidence type="ECO:0000313" key="8">
    <source>
        <dbReference type="EMBL" id="TPE58704.1"/>
    </source>
</evidence>
<dbReference type="SUPFAM" id="SSF47203">
    <property type="entry name" value="Acyl-CoA dehydrogenase C-terminal domain-like"/>
    <property type="match status" value="1"/>
</dbReference>
<comment type="caution">
    <text evidence="8">The sequence shown here is derived from an EMBL/GenBank/DDBJ whole genome shotgun (WGS) entry which is preliminary data.</text>
</comment>
<evidence type="ECO:0000259" key="6">
    <source>
        <dbReference type="Pfam" id="PF00441"/>
    </source>
</evidence>
<evidence type="ECO:0000259" key="7">
    <source>
        <dbReference type="Pfam" id="PF02771"/>
    </source>
</evidence>
<organism evidence="8 9">
    <name type="scientific">Sandaracinobacter neustonicus</name>
    <dbReference type="NCBI Taxonomy" id="1715348"/>
    <lineage>
        <taxon>Bacteria</taxon>
        <taxon>Pseudomonadati</taxon>
        <taxon>Pseudomonadota</taxon>
        <taxon>Alphaproteobacteria</taxon>
        <taxon>Sphingomonadales</taxon>
        <taxon>Sphingosinicellaceae</taxon>
        <taxon>Sandaracinobacter</taxon>
    </lineage>
</organism>
<dbReference type="RefSeq" id="WP_140929556.1">
    <property type="nucleotide sequence ID" value="NZ_VFSU01000034.1"/>
</dbReference>
<dbReference type="InterPro" id="IPR013786">
    <property type="entry name" value="AcylCoA_DH/ox_N"/>
</dbReference>
<evidence type="ECO:0000256" key="1">
    <source>
        <dbReference type="ARBA" id="ARBA00001974"/>
    </source>
</evidence>
<reference evidence="8 9" key="1">
    <citation type="submission" date="2019-06" db="EMBL/GenBank/DDBJ databases">
        <authorList>
            <person name="Lee I."/>
            <person name="Jang G.I."/>
            <person name="Hwang C.Y."/>
        </authorList>
    </citation>
    <scope>NUCLEOTIDE SEQUENCE [LARGE SCALE GENOMIC DNA]</scope>
    <source>
        <strain evidence="8 9">PAMC 28131</strain>
    </source>
</reference>
<keyword evidence="5" id="KW-0560">Oxidoreductase</keyword>
<dbReference type="CDD" id="cd00567">
    <property type="entry name" value="ACAD"/>
    <property type="match status" value="1"/>
</dbReference>
<evidence type="ECO:0000256" key="5">
    <source>
        <dbReference type="ARBA" id="ARBA00023002"/>
    </source>
</evidence>
<dbReference type="EMBL" id="VFSU01000034">
    <property type="protein sequence ID" value="TPE58704.1"/>
    <property type="molecule type" value="Genomic_DNA"/>
</dbReference>
<dbReference type="Pfam" id="PF00441">
    <property type="entry name" value="Acyl-CoA_dh_1"/>
    <property type="match status" value="1"/>
</dbReference>
<dbReference type="GO" id="GO:0003995">
    <property type="term" value="F:acyl-CoA dehydrogenase activity"/>
    <property type="evidence" value="ECO:0007669"/>
    <property type="project" value="TreeGrafter"/>
</dbReference>
<evidence type="ECO:0000256" key="3">
    <source>
        <dbReference type="ARBA" id="ARBA00022630"/>
    </source>
</evidence>
<comment type="similarity">
    <text evidence="2">Belongs to the acyl-CoA dehydrogenase family.</text>
</comment>
<evidence type="ECO:0000256" key="2">
    <source>
        <dbReference type="ARBA" id="ARBA00009347"/>
    </source>
</evidence>
<keyword evidence="3" id="KW-0285">Flavoprotein</keyword>
<dbReference type="OrthoDB" id="7328575at2"/>
<keyword evidence="9" id="KW-1185">Reference proteome</keyword>
<dbReference type="InterPro" id="IPR009075">
    <property type="entry name" value="AcylCo_DH/oxidase_C"/>
</dbReference>
<dbReference type="PANTHER" id="PTHR43884">
    <property type="entry name" value="ACYL-COA DEHYDROGENASE"/>
    <property type="match status" value="1"/>
</dbReference>
<proteinExistence type="inferred from homology"/>
<gene>
    <name evidence="8" type="ORF">FJQ54_16795</name>
</gene>
<dbReference type="Pfam" id="PF02771">
    <property type="entry name" value="Acyl-CoA_dh_N"/>
    <property type="match status" value="1"/>
</dbReference>